<reference evidence="3 4" key="1">
    <citation type="submission" date="2013-04" db="EMBL/GenBank/DDBJ databases">
        <title>Complete genome sequence of Corynebacterium humireducens DSM 45392(T), isolated from a wastewater-fed microbial fuel cell.</title>
        <authorList>
            <person name="Ruckert C."/>
            <person name="Albersmeier A."/>
            <person name="Kalinowski J."/>
        </authorList>
    </citation>
    <scope>NUCLEOTIDE SEQUENCE [LARGE SCALE GENOMIC DNA]</scope>
    <source>
        <strain evidence="4">MFC-5</strain>
    </source>
</reference>
<dbReference type="AlphaFoldDB" id="A0A0B5D8A9"/>
<gene>
    <name evidence="3" type="ORF">B842_07315</name>
</gene>
<dbReference type="Pfam" id="PF00571">
    <property type="entry name" value="CBS"/>
    <property type="match status" value="1"/>
</dbReference>
<dbReference type="InterPro" id="IPR046342">
    <property type="entry name" value="CBS_dom_sf"/>
</dbReference>
<evidence type="ECO:0000259" key="2">
    <source>
        <dbReference type="PROSITE" id="PS51371"/>
    </source>
</evidence>
<dbReference type="Proteomes" id="UP000031524">
    <property type="component" value="Chromosome"/>
</dbReference>
<dbReference type="SUPFAM" id="SSF54631">
    <property type="entry name" value="CBS-domain pair"/>
    <property type="match status" value="1"/>
</dbReference>
<feature type="domain" description="CBS" evidence="2">
    <location>
        <begin position="107"/>
        <end position="164"/>
    </location>
</feature>
<protein>
    <recommendedName>
        <fullName evidence="2">CBS domain-containing protein</fullName>
    </recommendedName>
</protein>
<dbReference type="HOGENOM" id="CLU_099771_0_0_11"/>
<dbReference type="InterPro" id="IPR000644">
    <property type="entry name" value="CBS_dom"/>
</dbReference>
<evidence type="ECO:0000313" key="3">
    <source>
        <dbReference type="EMBL" id="AJE33312.1"/>
    </source>
</evidence>
<dbReference type="OrthoDB" id="4417510at2"/>
<dbReference type="SMART" id="SM00116">
    <property type="entry name" value="CBS"/>
    <property type="match status" value="1"/>
</dbReference>
<dbReference type="EMBL" id="CP005286">
    <property type="protein sequence ID" value="AJE33312.1"/>
    <property type="molecule type" value="Genomic_DNA"/>
</dbReference>
<keyword evidence="1" id="KW-0129">CBS domain</keyword>
<dbReference type="KEGG" id="chm:B842_07315"/>
<keyword evidence="4" id="KW-1185">Reference proteome</keyword>
<organism evidence="3 4">
    <name type="scientific">Corynebacterium humireducens NBRC 106098 = DSM 45392</name>
    <dbReference type="NCBI Taxonomy" id="1223515"/>
    <lineage>
        <taxon>Bacteria</taxon>
        <taxon>Bacillati</taxon>
        <taxon>Actinomycetota</taxon>
        <taxon>Actinomycetes</taxon>
        <taxon>Mycobacteriales</taxon>
        <taxon>Corynebacteriaceae</taxon>
        <taxon>Corynebacterium</taxon>
    </lineage>
</organism>
<accession>A0A0B5D8A9</accession>
<proteinExistence type="predicted"/>
<evidence type="ECO:0000256" key="1">
    <source>
        <dbReference type="PROSITE-ProRule" id="PRU00703"/>
    </source>
</evidence>
<dbReference type="RefSeq" id="WP_040085954.1">
    <property type="nucleotide sequence ID" value="NZ_BCSU01000006.1"/>
</dbReference>
<dbReference type="STRING" id="1223515.B842_07315"/>
<dbReference type="Gene3D" id="3.10.580.10">
    <property type="entry name" value="CBS-domain"/>
    <property type="match status" value="1"/>
</dbReference>
<dbReference type="PROSITE" id="PS51371">
    <property type="entry name" value="CBS"/>
    <property type="match status" value="1"/>
</dbReference>
<sequence length="244" mass="27492">MSEQTSTNRAIPFLAAFNDIEAYLRELLNAKKSDNFRWMVDQAVRRHLISEDHAGDLKEFAELRNAISHGRYTEDMRPIAEPLEETVRDIERIRDILRDPPTALGVLGHHEVRTVAPDDDIREALRIIRSTTISQLPIYDDGRCIGILTTNTIARWVAADLDDNDHLDARTIAEVLDWAEDNDRALFLPRDVLAQEAIDALTTPKKDGSMPRAAIITEHGRKDQRPIRVIGGSDIAVLMEAVAT</sequence>
<evidence type="ECO:0000313" key="4">
    <source>
        <dbReference type="Proteomes" id="UP000031524"/>
    </source>
</evidence>
<name>A0A0B5D8A9_9CORY</name>